<name>A0ABM1ZAT2_AEDAL</name>
<dbReference type="PANTHER" id="PTHR37984:SF8">
    <property type="entry name" value="CCHC-TYPE DOMAIN-CONTAINING PROTEIN"/>
    <property type="match status" value="1"/>
</dbReference>
<sequence>MCRKSEEARKKKKKHIKEVKDEEEEYSRSSDSGERSEYDDSDYEREIGKIYNNSSRGGHVLADVHLRFNGGWKKVKCELDTGANTSLIGLNWLRKLCGENEPALLPSKFKLQSFGGGSIPLLGEVKVPCRHKNQKFKLVFQVVDVDHRPLLSAKVCDALKLVKFCNSVSLLSSGAEGDREDPLKVYRVEAYRIAEEYGSVFKGYGKIEGDVSLEIDPAVPPQIQQPRRIPIALRGKLRAGLDKLEQDGIIIKESRHTDWVSNILLVNRSSSDVGDVSYRRDAVNVKPRNEPVQPLTNKDPDPAPAEPSRPIPEIDNGQLNVVQPEGSEMQPSHPETLATRLPDQSNFEAVSSPQCPPVDPVRVPHPTTERPKRSSRIPAKYKDYVMN</sequence>
<dbReference type="Gene3D" id="3.10.10.10">
    <property type="entry name" value="HIV Type 1 Reverse Transcriptase, subunit A, domain 1"/>
    <property type="match status" value="1"/>
</dbReference>
<dbReference type="Proteomes" id="UP000069940">
    <property type="component" value="Unassembled WGS sequence"/>
</dbReference>
<dbReference type="InterPro" id="IPR050951">
    <property type="entry name" value="Retrovirus_Pol_polyprotein"/>
</dbReference>
<protein>
    <recommendedName>
        <fullName evidence="4">Peptidase A2 domain-containing protein</fullName>
    </recommendedName>
</protein>
<evidence type="ECO:0008006" key="4">
    <source>
        <dbReference type="Google" id="ProtNLM"/>
    </source>
</evidence>
<dbReference type="CDD" id="cd05481">
    <property type="entry name" value="retropepsin_like_LTR_1"/>
    <property type="match status" value="1"/>
</dbReference>
<evidence type="ECO:0000256" key="1">
    <source>
        <dbReference type="SAM" id="MobiDB-lite"/>
    </source>
</evidence>
<keyword evidence="3" id="KW-1185">Reference proteome</keyword>
<dbReference type="InterPro" id="IPR021109">
    <property type="entry name" value="Peptidase_aspartic_dom_sf"/>
</dbReference>
<reference evidence="3" key="1">
    <citation type="journal article" date="2015" name="Proc. Natl. Acad. Sci. U.S.A.">
        <title>Genome sequence of the Asian Tiger mosquito, Aedes albopictus, reveals insights into its biology, genetics, and evolution.</title>
        <authorList>
            <person name="Chen X.G."/>
            <person name="Jiang X."/>
            <person name="Gu J."/>
            <person name="Xu M."/>
            <person name="Wu Y."/>
            <person name="Deng Y."/>
            <person name="Zhang C."/>
            <person name="Bonizzoni M."/>
            <person name="Dermauw W."/>
            <person name="Vontas J."/>
            <person name="Armbruster P."/>
            <person name="Huang X."/>
            <person name="Yang Y."/>
            <person name="Zhang H."/>
            <person name="He W."/>
            <person name="Peng H."/>
            <person name="Liu Y."/>
            <person name="Wu K."/>
            <person name="Chen J."/>
            <person name="Lirakis M."/>
            <person name="Topalis P."/>
            <person name="Van Leeuwen T."/>
            <person name="Hall A.B."/>
            <person name="Jiang X."/>
            <person name="Thorpe C."/>
            <person name="Mueller R.L."/>
            <person name="Sun C."/>
            <person name="Waterhouse R.M."/>
            <person name="Yan G."/>
            <person name="Tu Z.J."/>
            <person name="Fang X."/>
            <person name="James A.A."/>
        </authorList>
    </citation>
    <scope>NUCLEOTIDE SEQUENCE [LARGE SCALE GENOMIC DNA]</scope>
    <source>
        <strain evidence="3">Foshan</strain>
    </source>
</reference>
<accession>A0ABM1ZAT2</accession>
<feature type="region of interest" description="Disordered" evidence="1">
    <location>
        <begin position="344"/>
        <end position="387"/>
    </location>
</feature>
<organism evidence="2 3">
    <name type="scientific">Aedes albopictus</name>
    <name type="common">Asian tiger mosquito</name>
    <name type="synonym">Stegomyia albopicta</name>
    <dbReference type="NCBI Taxonomy" id="7160"/>
    <lineage>
        <taxon>Eukaryota</taxon>
        <taxon>Metazoa</taxon>
        <taxon>Ecdysozoa</taxon>
        <taxon>Arthropoda</taxon>
        <taxon>Hexapoda</taxon>
        <taxon>Insecta</taxon>
        <taxon>Pterygota</taxon>
        <taxon>Neoptera</taxon>
        <taxon>Endopterygota</taxon>
        <taxon>Diptera</taxon>
        <taxon>Nematocera</taxon>
        <taxon>Culicoidea</taxon>
        <taxon>Culicidae</taxon>
        <taxon>Culicinae</taxon>
        <taxon>Aedini</taxon>
        <taxon>Aedes</taxon>
        <taxon>Stegomyia</taxon>
    </lineage>
</organism>
<feature type="compositionally biased region" description="Polar residues" evidence="1">
    <location>
        <begin position="344"/>
        <end position="353"/>
    </location>
</feature>
<feature type="region of interest" description="Disordered" evidence="1">
    <location>
        <begin position="278"/>
        <end position="317"/>
    </location>
</feature>
<feature type="region of interest" description="Disordered" evidence="1">
    <location>
        <begin position="1"/>
        <end position="41"/>
    </location>
</feature>
<dbReference type="Gene3D" id="2.40.70.10">
    <property type="entry name" value="Acid Proteases"/>
    <property type="match status" value="1"/>
</dbReference>
<proteinExistence type="predicted"/>
<dbReference type="PANTHER" id="PTHR37984">
    <property type="entry name" value="PROTEIN CBG26694"/>
    <property type="match status" value="1"/>
</dbReference>
<evidence type="ECO:0000313" key="2">
    <source>
        <dbReference type="EnsemblMetazoa" id="AALFPA23_016693.P24360"/>
    </source>
</evidence>
<dbReference type="EnsemblMetazoa" id="AALFPA23_016693.R24360">
    <property type="protein sequence ID" value="AALFPA23_016693.P24360"/>
    <property type="gene ID" value="AALFPA23_016693"/>
</dbReference>
<feature type="compositionally biased region" description="Basic and acidic residues" evidence="1">
    <location>
        <begin position="278"/>
        <end position="289"/>
    </location>
</feature>
<dbReference type="GeneID" id="134287240"/>
<feature type="compositionally biased region" description="Basic and acidic residues" evidence="1">
    <location>
        <begin position="26"/>
        <end position="41"/>
    </location>
</feature>
<dbReference type="RefSeq" id="XP_062704896.1">
    <property type="nucleotide sequence ID" value="XM_062848912.1"/>
</dbReference>
<evidence type="ECO:0000313" key="3">
    <source>
        <dbReference type="Proteomes" id="UP000069940"/>
    </source>
</evidence>
<reference evidence="2" key="2">
    <citation type="submission" date="2025-05" db="UniProtKB">
        <authorList>
            <consortium name="EnsemblMetazoa"/>
        </authorList>
    </citation>
    <scope>IDENTIFICATION</scope>
    <source>
        <strain evidence="2">Foshan</strain>
    </source>
</reference>